<feature type="compositionally biased region" description="Low complexity" evidence="1">
    <location>
        <begin position="225"/>
        <end position="238"/>
    </location>
</feature>
<dbReference type="PANTHER" id="PTHR36089">
    <property type="entry name" value="CHITIN SYNTHASE 3 COMPLEX PROTEIN CSI2-RELATED"/>
    <property type="match status" value="1"/>
</dbReference>
<feature type="region of interest" description="Disordered" evidence="1">
    <location>
        <begin position="225"/>
        <end position="318"/>
    </location>
</feature>
<evidence type="ECO:0000313" key="3">
    <source>
        <dbReference type="EMBL" id="GCE98421.1"/>
    </source>
</evidence>
<keyword evidence="2" id="KW-0472">Membrane</keyword>
<keyword evidence="4" id="KW-1185">Reference proteome</keyword>
<evidence type="ECO:0008006" key="5">
    <source>
        <dbReference type="Google" id="ProtNLM"/>
    </source>
</evidence>
<reference evidence="3 4" key="1">
    <citation type="submission" date="2019-01" db="EMBL/GenBank/DDBJ databases">
        <title>Draft Genome Sequencing of Zygosaccharomyces mellis Ca-7.</title>
        <authorList>
            <person name="Shiwa Y."/>
            <person name="Kanesaki Y."/>
            <person name="Ishige T."/>
            <person name="Mura K."/>
            <person name="Hori T."/>
            <person name="Tamura T."/>
        </authorList>
    </citation>
    <scope>NUCLEOTIDE SEQUENCE [LARGE SCALE GENOMIC DNA]</scope>
    <source>
        <strain evidence="3 4">Ca-7</strain>
    </source>
</reference>
<name>A0A4C2E3C9_9SACH</name>
<dbReference type="OrthoDB" id="4065319at2759"/>
<organism evidence="3 4">
    <name type="scientific">Zygosaccharomyces mellis</name>
    <dbReference type="NCBI Taxonomy" id="42258"/>
    <lineage>
        <taxon>Eukaryota</taxon>
        <taxon>Fungi</taxon>
        <taxon>Dikarya</taxon>
        <taxon>Ascomycota</taxon>
        <taxon>Saccharomycotina</taxon>
        <taxon>Saccharomycetes</taxon>
        <taxon>Saccharomycetales</taxon>
        <taxon>Saccharomycetaceae</taxon>
        <taxon>Zygosaccharomyces</taxon>
    </lineage>
</organism>
<sequence length="318" mass="34982">MVGHSVIQRALPNIATGTFAQSASAASKTSSATSKTSYSAVVTPPSPEGNPNVWRSHHLPDGLIYIIVGGAAAAIFVFILLWYAVSRYMSRRAAQKTMYETNNIQWRETPSSALYDHGDEKELYQSLMDHADKNDFKPKKSLIGLLGGGSRLGLSTSHDTIADADVEDDLIGGAYQERFNPVQDFVPNHFPRSSLFISPTMEVLQQNQQSKSLGRSNHFQNLSVTSLPSASESSSNLLDKPERTASPERKPKAYNRYRQRNRSSVGVSEYVQPHSHSHSKSASSFEIPNGNNKKHGTTPSMFLNDLLEGKDGSLERKV</sequence>
<dbReference type="GO" id="GO:0005935">
    <property type="term" value="C:cellular bud neck"/>
    <property type="evidence" value="ECO:0007669"/>
    <property type="project" value="TreeGrafter"/>
</dbReference>
<accession>A0A4C2E3C9</accession>
<comment type="caution">
    <text evidence="3">The sequence shown here is derived from an EMBL/GenBank/DDBJ whole genome shotgun (WGS) entry which is preliminary data.</text>
</comment>
<dbReference type="GO" id="GO:0000324">
    <property type="term" value="C:fungal-type vacuole"/>
    <property type="evidence" value="ECO:0007669"/>
    <property type="project" value="TreeGrafter"/>
</dbReference>
<dbReference type="Proteomes" id="UP000301737">
    <property type="component" value="Unassembled WGS sequence"/>
</dbReference>
<feature type="compositionally biased region" description="Basic and acidic residues" evidence="1">
    <location>
        <begin position="307"/>
        <end position="318"/>
    </location>
</feature>
<gene>
    <name evidence="3" type="ORF">ZYGM_002247</name>
</gene>
<dbReference type="EMBL" id="BIMX01000005">
    <property type="protein sequence ID" value="GCE98421.1"/>
    <property type="molecule type" value="Genomic_DNA"/>
</dbReference>
<proteinExistence type="predicted"/>
<evidence type="ECO:0000256" key="2">
    <source>
        <dbReference type="SAM" id="Phobius"/>
    </source>
</evidence>
<keyword evidence="2" id="KW-1133">Transmembrane helix</keyword>
<keyword evidence="2" id="KW-0812">Transmembrane</keyword>
<protein>
    <recommendedName>
        <fullName evidence="5">Vacuolar membrane protein</fullName>
    </recommendedName>
</protein>
<evidence type="ECO:0000256" key="1">
    <source>
        <dbReference type="SAM" id="MobiDB-lite"/>
    </source>
</evidence>
<dbReference type="PANTHER" id="PTHR36089:SF1">
    <property type="entry name" value="CHITIN SYNTHASE 3 COMPLEX PROTEIN CSI2-RELATED"/>
    <property type="match status" value="1"/>
</dbReference>
<evidence type="ECO:0000313" key="4">
    <source>
        <dbReference type="Proteomes" id="UP000301737"/>
    </source>
</evidence>
<feature type="compositionally biased region" description="Basic and acidic residues" evidence="1">
    <location>
        <begin position="239"/>
        <end position="251"/>
    </location>
</feature>
<dbReference type="InterPro" id="IPR051009">
    <property type="entry name" value="PRM"/>
</dbReference>
<feature type="compositionally biased region" description="Basic residues" evidence="1">
    <location>
        <begin position="252"/>
        <end position="261"/>
    </location>
</feature>
<feature type="transmembrane region" description="Helical" evidence="2">
    <location>
        <begin position="63"/>
        <end position="85"/>
    </location>
</feature>
<dbReference type="AlphaFoldDB" id="A0A4C2E3C9"/>